<dbReference type="EMBL" id="KZ613473">
    <property type="protein sequence ID" value="PMD24178.1"/>
    <property type="molecule type" value="Genomic_DNA"/>
</dbReference>
<dbReference type="STRING" id="1745343.A0A2J6QD61"/>
<name>A0A2J6QD61_9HELO</name>
<dbReference type="Pfam" id="PF00300">
    <property type="entry name" value="His_Phos_1"/>
    <property type="match status" value="1"/>
</dbReference>
<feature type="compositionally biased region" description="Low complexity" evidence="1">
    <location>
        <begin position="325"/>
        <end position="334"/>
    </location>
</feature>
<dbReference type="InterPro" id="IPR029033">
    <property type="entry name" value="His_PPase_superfam"/>
</dbReference>
<evidence type="ECO:0000313" key="2">
    <source>
        <dbReference type="EMBL" id="PMD24178.1"/>
    </source>
</evidence>
<dbReference type="OrthoDB" id="414418at2759"/>
<protein>
    <submittedName>
        <fullName evidence="2">Phosphoglycerate mutase-like protein</fullName>
    </submittedName>
</protein>
<dbReference type="SMART" id="SM00855">
    <property type="entry name" value="PGAM"/>
    <property type="match status" value="1"/>
</dbReference>
<organism evidence="2 3">
    <name type="scientific">Hyaloscypha hepaticicola</name>
    <dbReference type="NCBI Taxonomy" id="2082293"/>
    <lineage>
        <taxon>Eukaryota</taxon>
        <taxon>Fungi</taxon>
        <taxon>Dikarya</taxon>
        <taxon>Ascomycota</taxon>
        <taxon>Pezizomycotina</taxon>
        <taxon>Leotiomycetes</taxon>
        <taxon>Helotiales</taxon>
        <taxon>Hyaloscyphaceae</taxon>
        <taxon>Hyaloscypha</taxon>
    </lineage>
</organism>
<keyword evidence="3" id="KW-1185">Reference proteome</keyword>
<dbReference type="Gene3D" id="3.40.50.1240">
    <property type="entry name" value="Phosphoglycerate mutase-like"/>
    <property type="match status" value="1"/>
</dbReference>
<gene>
    <name evidence="2" type="ORF">NA56DRAFT_29801</name>
</gene>
<dbReference type="Proteomes" id="UP000235672">
    <property type="component" value="Unassembled WGS sequence"/>
</dbReference>
<dbReference type="InterPro" id="IPR013078">
    <property type="entry name" value="His_Pase_superF_clade-1"/>
</dbReference>
<evidence type="ECO:0000313" key="3">
    <source>
        <dbReference type="Proteomes" id="UP000235672"/>
    </source>
</evidence>
<accession>A0A2J6QD61</accession>
<evidence type="ECO:0000256" key="1">
    <source>
        <dbReference type="SAM" id="MobiDB-lite"/>
    </source>
</evidence>
<feature type="region of interest" description="Disordered" evidence="1">
    <location>
        <begin position="281"/>
        <end position="334"/>
    </location>
</feature>
<dbReference type="InterPro" id="IPR051710">
    <property type="entry name" value="Phosphatase_SH3-domain"/>
</dbReference>
<proteinExistence type="predicted"/>
<dbReference type="AlphaFoldDB" id="A0A2J6QD61"/>
<reference evidence="2 3" key="1">
    <citation type="submission" date="2016-05" db="EMBL/GenBank/DDBJ databases">
        <title>A degradative enzymes factory behind the ericoid mycorrhizal symbiosis.</title>
        <authorList>
            <consortium name="DOE Joint Genome Institute"/>
            <person name="Martino E."/>
            <person name="Morin E."/>
            <person name="Grelet G."/>
            <person name="Kuo A."/>
            <person name="Kohler A."/>
            <person name="Daghino S."/>
            <person name="Barry K."/>
            <person name="Choi C."/>
            <person name="Cichocki N."/>
            <person name="Clum A."/>
            <person name="Copeland A."/>
            <person name="Hainaut M."/>
            <person name="Haridas S."/>
            <person name="Labutti K."/>
            <person name="Lindquist E."/>
            <person name="Lipzen A."/>
            <person name="Khouja H.-R."/>
            <person name="Murat C."/>
            <person name="Ohm R."/>
            <person name="Olson A."/>
            <person name="Spatafora J."/>
            <person name="Veneault-Fourrey C."/>
            <person name="Henrissat B."/>
            <person name="Grigoriev I."/>
            <person name="Martin F."/>
            <person name="Perotto S."/>
        </authorList>
    </citation>
    <scope>NUCLEOTIDE SEQUENCE [LARGE SCALE GENOMIC DNA]</scope>
    <source>
        <strain evidence="2 3">UAMH 7357</strain>
    </source>
</reference>
<dbReference type="PANTHER" id="PTHR16469:SF51">
    <property type="entry name" value="TRANSCRIPTION FACTOR TAU 55 KDA SUBUNIT"/>
    <property type="match status" value="1"/>
</dbReference>
<dbReference type="PANTHER" id="PTHR16469">
    <property type="entry name" value="UBIQUITIN-ASSOCIATED AND SH3 DOMAIN-CONTAINING BA-RELATED"/>
    <property type="match status" value="1"/>
</dbReference>
<sequence length="334" mass="36555">MSLECIYLTRHGFRSNWVVDHKTGEYSTSIPSPTGIASDPALAGHGVEQSHQLAVHLSALDPPIQRIYSSPFYRCIQTILPTVKALSVTTDDPETKKIRAENGLGEWYGLARFDHPSPADLSLLKKLFPCLDEEYKAVIRPSVNGESINDLHNRVAYALHRIIEQADKEGVKAIALCTHGAPLIAIGRALVGRMPEDISEQDFNPFTCGLTTFVRKTKENKDLSVKQWEGPETEIPEIKWREGRGVGGGWVMTVDGDCSFLADGEERGWRFSGDESFISSKDKEAAEGQDAGELGVVVGSRPTSPILSKKTPDAPGTPFSEKKSPLSSLNPSKL</sequence>
<dbReference type="SUPFAM" id="SSF53254">
    <property type="entry name" value="Phosphoglycerate mutase-like"/>
    <property type="match status" value="1"/>
</dbReference>
<dbReference type="CDD" id="cd07067">
    <property type="entry name" value="HP_PGM_like"/>
    <property type="match status" value="1"/>
</dbReference>